<dbReference type="AlphaFoldDB" id="A0A1G7KSQ9"/>
<comment type="cofactor">
    <cofactor evidence="2">
        <name>Fe(2+)</name>
        <dbReference type="ChEBI" id="CHEBI:29033"/>
    </cofactor>
    <text evidence="2">Binds 1 Fe(2+) ion.</text>
</comment>
<dbReference type="GO" id="GO:0006412">
    <property type="term" value="P:translation"/>
    <property type="evidence" value="ECO:0007669"/>
    <property type="project" value="UniProtKB-UniRule"/>
</dbReference>
<dbReference type="SUPFAM" id="SSF56420">
    <property type="entry name" value="Peptide deformylase"/>
    <property type="match status" value="1"/>
</dbReference>
<keyword evidence="4" id="KW-1185">Reference proteome</keyword>
<comment type="function">
    <text evidence="2">Removes the formyl group from the N-terminal Met of newly synthesized proteins. Requires at least a dipeptide for an efficient rate of reaction. N-terminal L-methionine is a prerequisite for activity but the enzyme has broad specificity at other positions.</text>
</comment>
<keyword evidence="2" id="KW-0648">Protein biosynthesis</keyword>
<protein>
    <recommendedName>
        <fullName evidence="2">Peptide deformylase</fullName>
        <shortName evidence="2">PDF</shortName>
        <ecNumber evidence="2">3.5.1.88</ecNumber>
    </recommendedName>
    <alternativeName>
        <fullName evidence="2">Polypeptide deformylase</fullName>
    </alternativeName>
</protein>
<feature type="binding site" evidence="2">
    <location>
        <position position="88"/>
    </location>
    <ligand>
        <name>Fe cation</name>
        <dbReference type="ChEBI" id="CHEBI:24875"/>
    </ligand>
</feature>
<dbReference type="InterPro" id="IPR036821">
    <property type="entry name" value="Peptide_deformylase_sf"/>
</dbReference>
<dbReference type="InterPro" id="IPR023635">
    <property type="entry name" value="Peptide_deformylase"/>
</dbReference>
<keyword evidence="2" id="KW-0479">Metal-binding</keyword>
<evidence type="ECO:0000313" key="3">
    <source>
        <dbReference type="EMBL" id="SDF40215.1"/>
    </source>
</evidence>
<gene>
    <name evidence="2" type="primary">def</name>
    <name evidence="3" type="ORF">SAMN05660235_01469</name>
</gene>
<dbReference type="HAMAP" id="MF_00163">
    <property type="entry name" value="Pep_deformylase"/>
    <property type="match status" value="1"/>
</dbReference>
<feature type="binding site" evidence="2">
    <location>
        <position position="130"/>
    </location>
    <ligand>
        <name>Fe cation</name>
        <dbReference type="ChEBI" id="CHEBI:24875"/>
    </ligand>
</feature>
<dbReference type="GO" id="GO:0046872">
    <property type="term" value="F:metal ion binding"/>
    <property type="evidence" value="ECO:0007669"/>
    <property type="project" value="UniProtKB-KW"/>
</dbReference>
<dbReference type="EC" id="3.5.1.88" evidence="2"/>
<evidence type="ECO:0000313" key="4">
    <source>
        <dbReference type="Proteomes" id="UP000243333"/>
    </source>
</evidence>
<feature type="active site" evidence="2">
    <location>
        <position position="131"/>
    </location>
</feature>
<dbReference type="OrthoDB" id="9784988at2"/>
<dbReference type="EMBL" id="FNBU01000009">
    <property type="protein sequence ID" value="SDF40215.1"/>
    <property type="molecule type" value="Genomic_DNA"/>
</dbReference>
<dbReference type="PANTHER" id="PTHR10458">
    <property type="entry name" value="PEPTIDE DEFORMYLASE"/>
    <property type="match status" value="1"/>
</dbReference>
<keyword evidence="2" id="KW-0378">Hydrolase</keyword>
<evidence type="ECO:0000256" key="1">
    <source>
        <dbReference type="ARBA" id="ARBA00010759"/>
    </source>
</evidence>
<evidence type="ECO:0000256" key="2">
    <source>
        <dbReference type="HAMAP-Rule" id="MF_00163"/>
    </source>
</evidence>
<reference evidence="4" key="1">
    <citation type="submission" date="2016-10" db="EMBL/GenBank/DDBJ databases">
        <authorList>
            <person name="Varghese N."/>
            <person name="Submissions S."/>
        </authorList>
    </citation>
    <scope>NUCLEOTIDE SEQUENCE [LARGE SCALE GENOMIC DNA]</scope>
    <source>
        <strain evidence="4">DSM 23256</strain>
    </source>
</reference>
<name>A0A1G7KSQ9_9FIRM</name>
<dbReference type="NCBIfam" id="TIGR00079">
    <property type="entry name" value="pept_deformyl"/>
    <property type="match status" value="1"/>
</dbReference>
<dbReference type="PANTHER" id="PTHR10458:SF22">
    <property type="entry name" value="PEPTIDE DEFORMYLASE"/>
    <property type="match status" value="1"/>
</dbReference>
<keyword evidence="2" id="KW-0408">Iron</keyword>
<dbReference type="NCBIfam" id="NF001159">
    <property type="entry name" value="PRK00150.1-3"/>
    <property type="match status" value="1"/>
</dbReference>
<dbReference type="PIRSF" id="PIRSF004749">
    <property type="entry name" value="Pep_def"/>
    <property type="match status" value="1"/>
</dbReference>
<feature type="binding site" evidence="2">
    <location>
        <position position="134"/>
    </location>
    <ligand>
        <name>Fe cation</name>
        <dbReference type="ChEBI" id="CHEBI:24875"/>
    </ligand>
</feature>
<comment type="similarity">
    <text evidence="1 2">Belongs to the polypeptide deformylase family.</text>
</comment>
<comment type="catalytic activity">
    <reaction evidence="2">
        <text>N-terminal N-formyl-L-methionyl-[peptide] + H2O = N-terminal L-methionyl-[peptide] + formate</text>
        <dbReference type="Rhea" id="RHEA:24420"/>
        <dbReference type="Rhea" id="RHEA-COMP:10639"/>
        <dbReference type="Rhea" id="RHEA-COMP:10640"/>
        <dbReference type="ChEBI" id="CHEBI:15377"/>
        <dbReference type="ChEBI" id="CHEBI:15740"/>
        <dbReference type="ChEBI" id="CHEBI:49298"/>
        <dbReference type="ChEBI" id="CHEBI:64731"/>
        <dbReference type="EC" id="3.5.1.88"/>
    </reaction>
</comment>
<sequence length="154" mass="16409">MSVLEIKKAGDKVLKEKAAPVGKIDRKVKQLLDDMAQTMYAAEGVGLAAPQVGASLRIIVIDVGDGLIELINPVIVAAEGSETNTEGCLSVPGVYGEVERYAQVVVEGLERSGKKVRITGTGLLARALQHEIDHLDGVLFIEKAKTLYKGQGQE</sequence>
<organism evidence="3 4">
    <name type="scientific">Sporolituus thermophilus DSM 23256</name>
    <dbReference type="NCBI Taxonomy" id="1123285"/>
    <lineage>
        <taxon>Bacteria</taxon>
        <taxon>Bacillati</taxon>
        <taxon>Bacillota</taxon>
        <taxon>Negativicutes</taxon>
        <taxon>Selenomonadales</taxon>
        <taxon>Sporomusaceae</taxon>
        <taxon>Sporolituus</taxon>
    </lineage>
</organism>
<dbReference type="RefSeq" id="WP_093689531.1">
    <property type="nucleotide sequence ID" value="NZ_FNBU01000009.1"/>
</dbReference>
<dbReference type="GO" id="GO:0042586">
    <property type="term" value="F:peptide deformylase activity"/>
    <property type="evidence" value="ECO:0007669"/>
    <property type="project" value="UniProtKB-UniRule"/>
</dbReference>
<dbReference type="Gene3D" id="3.90.45.10">
    <property type="entry name" value="Peptide deformylase"/>
    <property type="match status" value="1"/>
</dbReference>
<dbReference type="PRINTS" id="PR01576">
    <property type="entry name" value="PDEFORMYLASE"/>
</dbReference>
<dbReference type="Pfam" id="PF01327">
    <property type="entry name" value="Pep_deformylase"/>
    <property type="match status" value="1"/>
</dbReference>
<dbReference type="STRING" id="1123285.SAMN05660235_01469"/>
<dbReference type="CDD" id="cd00487">
    <property type="entry name" value="Pep_deformylase"/>
    <property type="match status" value="1"/>
</dbReference>
<accession>A0A1G7KSQ9</accession>
<proteinExistence type="inferred from homology"/>
<dbReference type="Proteomes" id="UP000243333">
    <property type="component" value="Unassembled WGS sequence"/>
</dbReference>